<evidence type="ECO:0000313" key="5">
    <source>
        <dbReference type="EMBL" id="MBL1073794.1"/>
    </source>
</evidence>
<organism evidence="5 6">
    <name type="scientific">Nocardia acididurans</name>
    <dbReference type="NCBI Taxonomy" id="2802282"/>
    <lineage>
        <taxon>Bacteria</taxon>
        <taxon>Bacillati</taxon>
        <taxon>Actinomycetota</taxon>
        <taxon>Actinomycetes</taxon>
        <taxon>Mycobacteriales</taxon>
        <taxon>Nocardiaceae</taxon>
        <taxon>Nocardia</taxon>
    </lineage>
</organism>
<dbReference type="PROSITE" id="PS00122">
    <property type="entry name" value="CARBOXYLESTERASE_B_1"/>
    <property type="match status" value="1"/>
</dbReference>
<name>A0ABS1M1U7_9NOCA</name>
<dbReference type="EMBL" id="JAERRJ010000002">
    <property type="protein sequence ID" value="MBL1073794.1"/>
    <property type="molecule type" value="Genomic_DNA"/>
</dbReference>
<keyword evidence="2 3" id="KW-0378">Hydrolase</keyword>
<sequence>MKPIVETARGTVGGRRVEGICSFLGIPYAATPVGAARFAAPAPAPAWEGVRPALEYSATCTQSPYPAPIADLLGTHIRPGDDYLTVNVWTPDPRAEGLPVLVWIHGGAFGRGGNCIPVYDGTAFARDGVVVVGVNYRLGIPGFAVLEGAPANRGLLDQLAALAWVQTNIHAFGGDPGNVTVFGESAGAMSIAALLASPAAAGLFARAIVQSGNATTAATAADADRVSAELAAQLGIAPTAAAFADIDPETLLAAQTRLALDLMRDPDPHRWGASIIRHGLALMNLFPTLDAGVVPVSPLDGIAAGRGHDIPLLIGTTSDEFRFFTVGAGLDGAITDATLPILLRRAGLDVALVEAYRTGRPDASPADLYAAIVTDLAFRDGSLRIAEQRATAAAPTFVYEFAWRTPVRGLDACHALELPFVFDTLDVAHSLTGDHPPQKLADRMHSAWVAFARTGDPGWARFTPDTQRVMVFDDPDSAAVPLPRAAELAALRAALGR</sequence>
<evidence type="ECO:0000259" key="4">
    <source>
        <dbReference type="Pfam" id="PF00135"/>
    </source>
</evidence>
<feature type="domain" description="Carboxylesterase type B" evidence="4">
    <location>
        <begin position="2"/>
        <end position="472"/>
    </location>
</feature>
<dbReference type="RefSeq" id="WP_201944264.1">
    <property type="nucleotide sequence ID" value="NZ_JAERRJ010000002.1"/>
</dbReference>
<dbReference type="InterPro" id="IPR029058">
    <property type="entry name" value="AB_hydrolase_fold"/>
</dbReference>
<dbReference type="PANTHER" id="PTHR43142:SF1">
    <property type="entry name" value="CARBOXYLIC ESTER HYDROLASE"/>
    <property type="match status" value="1"/>
</dbReference>
<dbReference type="EC" id="3.1.1.-" evidence="3"/>
<keyword evidence="6" id="KW-1185">Reference proteome</keyword>
<dbReference type="InterPro" id="IPR019826">
    <property type="entry name" value="Carboxylesterase_B_AS"/>
</dbReference>
<dbReference type="PANTHER" id="PTHR43142">
    <property type="entry name" value="CARBOXYLIC ESTER HYDROLASE"/>
    <property type="match status" value="1"/>
</dbReference>
<reference evidence="5 6" key="1">
    <citation type="submission" date="2021-01" db="EMBL/GenBank/DDBJ databases">
        <title>WGS of actinomycetes isolated from Thailand.</title>
        <authorList>
            <person name="Thawai C."/>
        </authorList>
    </citation>
    <scope>NUCLEOTIDE SEQUENCE [LARGE SCALE GENOMIC DNA]</scope>
    <source>
        <strain evidence="5 6">LPG 2</strain>
    </source>
</reference>
<dbReference type="Gene3D" id="3.40.50.1820">
    <property type="entry name" value="alpha/beta hydrolase"/>
    <property type="match status" value="1"/>
</dbReference>
<comment type="similarity">
    <text evidence="1 3">Belongs to the type-B carboxylesterase/lipase family.</text>
</comment>
<dbReference type="SUPFAM" id="SSF53474">
    <property type="entry name" value="alpha/beta-Hydrolases"/>
    <property type="match status" value="1"/>
</dbReference>
<evidence type="ECO:0000256" key="1">
    <source>
        <dbReference type="ARBA" id="ARBA00005964"/>
    </source>
</evidence>
<dbReference type="InterPro" id="IPR002018">
    <property type="entry name" value="CarbesteraseB"/>
</dbReference>
<dbReference type="Pfam" id="PF00135">
    <property type="entry name" value="COesterase"/>
    <property type="match status" value="1"/>
</dbReference>
<comment type="caution">
    <text evidence="5">The sequence shown here is derived from an EMBL/GenBank/DDBJ whole genome shotgun (WGS) entry which is preliminary data.</text>
</comment>
<evidence type="ECO:0000256" key="2">
    <source>
        <dbReference type="ARBA" id="ARBA00022801"/>
    </source>
</evidence>
<accession>A0ABS1M1U7</accession>
<evidence type="ECO:0000256" key="3">
    <source>
        <dbReference type="RuleBase" id="RU361235"/>
    </source>
</evidence>
<gene>
    <name evidence="5" type="ORF">JK358_05260</name>
</gene>
<dbReference type="Proteomes" id="UP000602198">
    <property type="component" value="Unassembled WGS sequence"/>
</dbReference>
<protein>
    <recommendedName>
        <fullName evidence="3">Carboxylic ester hydrolase</fullName>
        <ecNumber evidence="3">3.1.1.-</ecNumber>
    </recommendedName>
</protein>
<proteinExistence type="inferred from homology"/>
<evidence type="ECO:0000313" key="6">
    <source>
        <dbReference type="Proteomes" id="UP000602198"/>
    </source>
</evidence>